<dbReference type="PANTHER" id="PTHR11579">
    <property type="entry name" value="PROTEIN-L-ISOASPARTATE O-METHYLTRANSFERASE"/>
    <property type="match status" value="1"/>
</dbReference>
<comment type="subcellular location">
    <subcellularLocation>
        <location evidence="1">Cytoplasm</location>
    </subcellularLocation>
</comment>
<dbReference type="SUPFAM" id="SSF53335">
    <property type="entry name" value="S-adenosyl-L-methionine-dependent methyltransferases"/>
    <property type="match status" value="1"/>
</dbReference>
<evidence type="ECO:0000256" key="6">
    <source>
        <dbReference type="ARBA" id="ARBA00022679"/>
    </source>
</evidence>
<evidence type="ECO:0000256" key="1">
    <source>
        <dbReference type="ARBA" id="ARBA00004496"/>
    </source>
</evidence>
<protein>
    <recommendedName>
        <fullName evidence="3">protein-L-isoaspartate(D-aspartate) O-methyltransferase</fullName>
        <ecNumber evidence="3">2.1.1.77</ecNumber>
    </recommendedName>
</protein>
<keyword evidence="4" id="KW-0963">Cytoplasm</keyword>
<evidence type="ECO:0000256" key="2">
    <source>
        <dbReference type="ARBA" id="ARBA00005369"/>
    </source>
</evidence>
<comment type="caution">
    <text evidence="8">The sequence shown here is derived from an EMBL/GenBank/DDBJ whole genome shotgun (WGS) entry which is preliminary data.</text>
</comment>
<gene>
    <name evidence="8" type="ORF">S01H4_14387</name>
</gene>
<dbReference type="GO" id="GO:0032259">
    <property type="term" value="P:methylation"/>
    <property type="evidence" value="ECO:0007669"/>
    <property type="project" value="UniProtKB-KW"/>
</dbReference>
<dbReference type="Pfam" id="PF01135">
    <property type="entry name" value="PCMT"/>
    <property type="match status" value="1"/>
</dbReference>
<evidence type="ECO:0000256" key="7">
    <source>
        <dbReference type="ARBA" id="ARBA00022691"/>
    </source>
</evidence>
<name>X0YWI0_9ZZZZ</name>
<keyword evidence="5" id="KW-0489">Methyltransferase</keyword>
<keyword evidence="6" id="KW-0808">Transferase</keyword>
<organism evidence="8">
    <name type="scientific">marine sediment metagenome</name>
    <dbReference type="NCBI Taxonomy" id="412755"/>
    <lineage>
        <taxon>unclassified sequences</taxon>
        <taxon>metagenomes</taxon>
        <taxon>ecological metagenomes</taxon>
    </lineage>
</organism>
<dbReference type="InterPro" id="IPR029063">
    <property type="entry name" value="SAM-dependent_MTases_sf"/>
</dbReference>
<reference evidence="8" key="1">
    <citation type="journal article" date="2014" name="Front. Microbiol.">
        <title>High frequency of phylogenetically diverse reductive dehalogenase-homologous genes in deep subseafloor sedimentary metagenomes.</title>
        <authorList>
            <person name="Kawai M."/>
            <person name="Futagami T."/>
            <person name="Toyoda A."/>
            <person name="Takaki Y."/>
            <person name="Nishi S."/>
            <person name="Hori S."/>
            <person name="Arai W."/>
            <person name="Tsubouchi T."/>
            <person name="Morono Y."/>
            <person name="Uchiyama I."/>
            <person name="Ito T."/>
            <person name="Fujiyama A."/>
            <person name="Inagaki F."/>
            <person name="Takami H."/>
        </authorList>
    </citation>
    <scope>NUCLEOTIDE SEQUENCE</scope>
    <source>
        <strain evidence="8">Expedition CK06-06</strain>
    </source>
</reference>
<keyword evidence="7" id="KW-0949">S-adenosyl-L-methionine</keyword>
<evidence type="ECO:0000256" key="4">
    <source>
        <dbReference type="ARBA" id="ARBA00022490"/>
    </source>
</evidence>
<evidence type="ECO:0000313" key="8">
    <source>
        <dbReference type="EMBL" id="GAG61219.1"/>
    </source>
</evidence>
<dbReference type="PANTHER" id="PTHR11579:SF0">
    <property type="entry name" value="PROTEIN-L-ISOASPARTATE(D-ASPARTATE) O-METHYLTRANSFERASE"/>
    <property type="match status" value="1"/>
</dbReference>
<dbReference type="EC" id="2.1.1.77" evidence="3"/>
<proteinExistence type="inferred from homology"/>
<dbReference type="InterPro" id="IPR000682">
    <property type="entry name" value="PCMT"/>
</dbReference>
<dbReference type="AlphaFoldDB" id="X0YWI0"/>
<dbReference type="Gene3D" id="3.40.50.150">
    <property type="entry name" value="Vaccinia Virus protein VP39"/>
    <property type="match status" value="1"/>
</dbReference>
<accession>X0YWI0</accession>
<dbReference type="GO" id="GO:0005737">
    <property type="term" value="C:cytoplasm"/>
    <property type="evidence" value="ECO:0007669"/>
    <property type="project" value="UniProtKB-SubCell"/>
</dbReference>
<comment type="similarity">
    <text evidence="2">Belongs to the methyltransferase superfamily. L-isoaspartyl/D-aspartyl protein methyltransferase family.</text>
</comment>
<sequence length="104" mass="11156">MFKQLAKSAQENLTAVNITNVTVKVGDGSMGLEKYAPYDCIYVTCAAPTIPQPLVDQLKDSGKLLVPVGSFMCSLKLLEKKGTKITSKDFGGCVFVPLVGKYGH</sequence>
<dbReference type="EMBL" id="BART01006311">
    <property type="protein sequence ID" value="GAG61219.1"/>
    <property type="molecule type" value="Genomic_DNA"/>
</dbReference>
<evidence type="ECO:0000256" key="5">
    <source>
        <dbReference type="ARBA" id="ARBA00022603"/>
    </source>
</evidence>
<dbReference type="PROSITE" id="PS01279">
    <property type="entry name" value="PCMT"/>
    <property type="match status" value="1"/>
</dbReference>
<evidence type="ECO:0000256" key="3">
    <source>
        <dbReference type="ARBA" id="ARBA00011890"/>
    </source>
</evidence>
<dbReference type="GO" id="GO:0004719">
    <property type="term" value="F:protein-L-isoaspartate (D-aspartate) O-methyltransferase activity"/>
    <property type="evidence" value="ECO:0007669"/>
    <property type="project" value="UniProtKB-EC"/>
</dbReference>